<dbReference type="Pfam" id="PF21076">
    <property type="entry name" value="GDH_ACT2"/>
    <property type="match status" value="1"/>
</dbReference>
<feature type="domain" description="NAD-glutamate dehydrogenase catalytic" evidence="2">
    <location>
        <begin position="678"/>
        <end position="1169"/>
    </location>
</feature>
<protein>
    <submittedName>
        <fullName evidence="7">Putative glutamate dehydrogenase</fullName>
    </submittedName>
</protein>
<keyword evidence="8" id="KW-1185">Reference proteome</keyword>
<evidence type="ECO:0000259" key="5">
    <source>
        <dbReference type="Pfam" id="PF21076"/>
    </source>
</evidence>
<evidence type="ECO:0000259" key="3">
    <source>
        <dbReference type="Pfam" id="PF21074"/>
    </source>
</evidence>
<gene>
    <name evidence="7" type="ORF">SCH01S_15_00430</name>
</gene>
<dbReference type="InterPro" id="IPR049059">
    <property type="entry name" value="NAD_Glu_DH_HM1"/>
</dbReference>
<evidence type="ECO:0000259" key="4">
    <source>
        <dbReference type="Pfam" id="PF21075"/>
    </source>
</evidence>
<accession>A0A0E9MLQ2</accession>
<dbReference type="GO" id="GO:0004069">
    <property type="term" value="F:L-aspartate:2-oxoglutarate aminotransferase activity"/>
    <property type="evidence" value="ECO:0007669"/>
    <property type="project" value="InterPro"/>
</dbReference>
<dbReference type="Pfam" id="PF21075">
    <property type="entry name" value="GDH_ACT1"/>
    <property type="match status" value="1"/>
</dbReference>
<dbReference type="GO" id="GO:0004352">
    <property type="term" value="F:glutamate dehydrogenase (NAD+) activity"/>
    <property type="evidence" value="ECO:0007669"/>
    <property type="project" value="InterPro"/>
</dbReference>
<sequence>MATATRDRQETPDQQLITDIMHALVKGALPGELDGFDDEARAEAARFLAEAAAQRSPGTPSVRLESVGHGRRFMRLAIVNDDMPFLVDSVAGTVTAHELSIDRVLHPVLRVRRDDAGKLLGLVEGDESGRRESMIYMEVERADAKLRRTLCDEIEAALADVRAAVQDWPAMQQAMKADADRMEDGEGAALLRWFLDYHFTQLGHEVRDRANAKSDALGISRTGAHKYLLAQASLMRAFDYFENGGEAPLLIKSNLIATVHRRAPLDLILLPRREGGKIVAMSIHAGLWTSAALATPPNKIPILRARLAALQEKYGFDPAGHAGKALAHALATLPHDLLIAFTPADLERLALNFMSLSDRPRPKLVTVAGALDRHVFAFVWLPREELTTARRVTIGRMLADSADAKILNWGIALESGDLALIRYTLDIRQGRLPDAEALDKRIGEMVRGWAPAIEATLAEHVDSGRAARLRLKYANHFPAYYRGRYTPAEAALDVLRLAELEAPGARAVRLHRLDRDGPRQLRLKIFNVGGMVPLSSAVPALENFGFRVMEEVPATLDEGLGDISDFLLELDEGQVPDTLLARADVIEPAIAAVLSGAAENDQFNRLVVTNSMQPHEAVLFRAWFRYLRQTGLSYGLQTVVDALRRAPAVARGIIDLFDARHNPENCFEGAADAALACIDTGLAGVQAADDDRILRMIRGVVAATLRTNAYSPAAAEALAFKLDSHQVPGLPAPVPWREIWVYSPRVEGIHLRAGPVARGGLRWSDRRDDFRTEILGLMKAQRVKNAVIVPTGAKGGFFPKHLPSAATNRDAWLAEGTESYRIFIRSLLSVTDNIVAGKVVHPEQVVARDGDDPYFVVAADKGTATFSDVANAIALERNFWLGDAFASGGSYGYDHKAMGITAKGAWVSVQRHFAEMGVDVQTDTIRVVGCGDMSGDVFGNGMLLSKALKLVAAFDHRHIFIDPDPDPAASWEERNRLFNLPRSSWADYDEKLISKGGGVFPRTAKTISLSAEAQEALGISEDSLEPAALISAILKSPADLIWFGGIGTYVKARAESNQEVGDPANDALRVNGEELRARVVGEGANLGVTQAGRIAFAAHGGRINTDFIDNSAGVDCSDNEVNIKIALNREMNEGRLAFDDRNALLARMTDDVAELVLDDNRHQTLALSIAESSATDELPAYVRLIETFEAAGRLDRAVEGLAANDELLRRAQEGRGLTRPELAVLISTAKLSLQDAIETARLGDDPSLVPDLLAAFPPEMREKYARAIEQHQLRGEILATKIANRLVNRLGVIHPFELAEEEGAALGDLAATFVAAARLYGLRDLWDAIDVAPMSEAARITLLDALSVGVRAQMADLLRSAEPGTLPGELVARLGPGIARLEANLEGLLEEEAQASSAALTQRLIDAGAPAELVRRVAQLYEMDGAVGLATLGVETKTDEVVLTRAFTSLGEALGLDWAQATANRLSPSDPWERLLAAGLARDFQQMRLEFLARADAKDPQAYANDWLERQANRVAQFRDLIHRARATTSPNAAMLAQIAGQARVLLGR</sequence>
<dbReference type="InterPro" id="IPR036291">
    <property type="entry name" value="NAD(P)-bd_dom_sf"/>
</dbReference>
<organism evidence="7 8">
    <name type="scientific">Sphingomonas changbaiensis NBRC 104936</name>
    <dbReference type="NCBI Taxonomy" id="1219043"/>
    <lineage>
        <taxon>Bacteria</taxon>
        <taxon>Pseudomonadati</taxon>
        <taxon>Pseudomonadota</taxon>
        <taxon>Alphaproteobacteria</taxon>
        <taxon>Sphingomonadales</taxon>
        <taxon>Sphingomonadaceae</taxon>
        <taxon>Sphingomonas</taxon>
    </lineage>
</organism>
<dbReference type="InterPro" id="IPR028971">
    <property type="entry name" value="NAD-GDH_cat"/>
</dbReference>
<reference evidence="7 8" key="1">
    <citation type="submission" date="2015-04" db="EMBL/GenBank/DDBJ databases">
        <title>Whole genome shotgun sequence of Sphingomonas changbaiensis NBRC 104936.</title>
        <authorList>
            <person name="Katano-Makiyama Y."/>
            <person name="Hosoyama A."/>
            <person name="Hashimoto M."/>
            <person name="Noguchi M."/>
            <person name="Tsuchikane K."/>
            <person name="Ohji S."/>
            <person name="Yamazoe A."/>
            <person name="Ichikawa N."/>
            <person name="Kimura A."/>
            <person name="Fujita N."/>
        </authorList>
    </citation>
    <scope>NUCLEOTIDE SEQUENCE [LARGE SCALE GENOMIC DNA]</scope>
    <source>
        <strain evidence="7 8">NBRC 104936</strain>
    </source>
</reference>
<dbReference type="GO" id="GO:0006538">
    <property type="term" value="P:L-glutamate catabolic process"/>
    <property type="evidence" value="ECO:0007669"/>
    <property type="project" value="InterPro"/>
</dbReference>
<dbReference type="InterPro" id="IPR049062">
    <property type="entry name" value="NAD_Glu_DH_ACT2"/>
</dbReference>
<evidence type="ECO:0000259" key="2">
    <source>
        <dbReference type="Pfam" id="PF05088"/>
    </source>
</evidence>
<dbReference type="Pfam" id="PF21073">
    <property type="entry name" value="GDH_HM1"/>
    <property type="match status" value="1"/>
</dbReference>
<evidence type="ECO:0000256" key="1">
    <source>
        <dbReference type="ARBA" id="ARBA00023002"/>
    </source>
</evidence>
<dbReference type="InterPro" id="IPR046346">
    <property type="entry name" value="Aminoacid_DH-like_N_sf"/>
</dbReference>
<evidence type="ECO:0000259" key="6">
    <source>
        <dbReference type="Pfam" id="PF21077"/>
    </source>
</evidence>
<dbReference type="Pfam" id="PF21079">
    <property type="entry name" value="GDH_HM2"/>
    <property type="match status" value="1"/>
</dbReference>
<dbReference type="Pfam" id="PF21078">
    <property type="entry name" value="GDH_HM3"/>
    <property type="match status" value="1"/>
</dbReference>
<dbReference type="Proteomes" id="UP000033202">
    <property type="component" value="Unassembled WGS sequence"/>
</dbReference>
<dbReference type="Gene3D" id="3.40.50.720">
    <property type="entry name" value="NAD(P)-binding Rossmann-like Domain"/>
    <property type="match status" value="1"/>
</dbReference>
<dbReference type="PANTHER" id="PTHR43403">
    <property type="entry name" value="NAD-SPECIFIC GLUTAMATE DEHYDROGENASE"/>
    <property type="match status" value="1"/>
</dbReference>
<dbReference type="InterPro" id="IPR049058">
    <property type="entry name" value="NAD_Glu_DH_HM2"/>
</dbReference>
<evidence type="ECO:0000313" key="7">
    <source>
        <dbReference type="EMBL" id="GAO38418.1"/>
    </source>
</evidence>
<feature type="domain" description="NAD-glutamate dehydrogenase ACT2" evidence="5">
    <location>
        <begin position="366"/>
        <end position="449"/>
    </location>
</feature>
<feature type="domain" description="NAD-specific glutamate dehydrogenase C-terminal" evidence="3">
    <location>
        <begin position="1214"/>
        <end position="1537"/>
    </location>
</feature>
<dbReference type="EMBL" id="BBWU01000015">
    <property type="protein sequence ID" value="GAO38418.1"/>
    <property type="molecule type" value="Genomic_DNA"/>
</dbReference>
<dbReference type="InterPro" id="IPR007780">
    <property type="entry name" value="NAD_Glu_DH_bac"/>
</dbReference>
<dbReference type="SUPFAM" id="SSF53223">
    <property type="entry name" value="Aminoacid dehydrogenase-like, N-terminal domain"/>
    <property type="match status" value="1"/>
</dbReference>
<dbReference type="SUPFAM" id="SSF51735">
    <property type="entry name" value="NAD(P)-binding Rossmann-fold domains"/>
    <property type="match status" value="1"/>
</dbReference>
<dbReference type="InterPro" id="IPR048381">
    <property type="entry name" value="GDH_C"/>
</dbReference>
<dbReference type="Pfam" id="PF05088">
    <property type="entry name" value="Bac_GDH_CD"/>
    <property type="match status" value="1"/>
</dbReference>
<feature type="domain" description="NAD-glutamate dehydrogenase N-terminal ACT1" evidence="4">
    <location>
        <begin position="24"/>
        <end position="153"/>
    </location>
</feature>
<comment type="caution">
    <text evidence="7">The sequence shown here is derived from an EMBL/GenBank/DDBJ whole genome shotgun (WGS) entry which is preliminary data.</text>
</comment>
<feature type="domain" description="NAD-glutamate dehydrogenase ACT3" evidence="6">
    <location>
        <begin position="507"/>
        <end position="574"/>
    </location>
</feature>
<dbReference type="PANTHER" id="PTHR43403:SF1">
    <property type="entry name" value="NAD-SPECIFIC GLUTAMATE DEHYDROGENASE"/>
    <property type="match status" value="1"/>
</dbReference>
<proteinExistence type="predicted"/>
<dbReference type="InterPro" id="IPR049064">
    <property type="entry name" value="NAD_Glu_DH_ACT3"/>
</dbReference>
<dbReference type="InterPro" id="IPR049056">
    <property type="entry name" value="NAD_Glu_DH_HM3"/>
</dbReference>
<dbReference type="Pfam" id="PF21074">
    <property type="entry name" value="GDH_C"/>
    <property type="match status" value="1"/>
</dbReference>
<dbReference type="Pfam" id="PF21077">
    <property type="entry name" value="GDH_ACT3"/>
    <property type="match status" value="1"/>
</dbReference>
<name>A0A0E9MLQ2_9SPHN</name>
<keyword evidence="1" id="KW-0560">Oxidoreductase</keyword>
<dbReference type="STRING" id="1219043.SCH01S_15_00430"/>
<evidence type="ECO:0000313" key="8">
    <source>
        <dbReference type="Proteomes" id="UP000033202"/>
    </source>
</evidence>
<dbReference type="InterPro" id="IPR024727">
    <property type="entry name" value="NAD_Glu_DH_N_ACT1"/>
</dbReference>
<dbReference type="PIRSF" id="PIRSF036761">
    <property type="entry name" value="GDH_Mll4104"/>
    <property type="match status" value="1"/>
</dbReference>
<dbReference type="OrthoDB" id="9758052at2"/>